<dbReference type="EMBL" id="JAHAIK010000019">
    <property type="protein sequence ID" value="MBS5965368.1"/>
    <property type="molecule type" value="Genomic_DNA"/>
</dbReference>
<evidence type="ECO:0000313" key="8">
    <source>
        <dbReference type="Proteomes" id="UP000215361"/>
    </source>
</evidence>
<evidence type="ECO:0000313" key="6">
    <source>
        <dbReference type="EMBL" id="PMC59508.1"/>
    </source>
</evidence>
<evidence type="ECO:0000313" key="2">
    <source>
        <dbReference type="EMBL" id="MBS5965368.1"/>
    </source>
</evidence>
<dbReference type="SUPFAM" id="SSF52833">
    <property type="entry name" value="Thioredoxin-like"/>
    <property type="match status" value="1"/>
</dbReference>
<evidence type="ECO:0000313" key="9">
    <source>
        <dbReference type="Proteomes" id="UP000215413"/>
    </source>
</evidence>
<dbReference type="EMBL" id="CP054000">
    <property type="protein sequence ID" value="QKH79690.1"/>
    <property type="molecule type" value="Genomic_DNA"/>
</dbReference>
<dbReference type="Gene3D" id="3.40.30.10">
    <property type="entry name" value="Glutaredoxin"/>
    <property type="match status" value="1"/>
</dbReference>
<sequence length="76" mass="8583">MKDVVIYTSDGCQYCHAAKDYMDENNVKYTEKNISQDQEARKELMKKGHMGVPVTIIGDEEIVGFDQAKLKEALGL</sequence>
<dbReference type="Proteomes" id="UP000730862">
    <property type="component" value="Unassembled WGS sequence"/>
</dbReference>
<dbReference type="GeneID" id="60839919"/>
<dbReference type="InterPro" id="IPR036249">
    <property type="entry name" value="Thioredoxin-like_sf"/>
</dbReference>
<evidence type="ECO:0000313" key="4">
    <source>
        <dbReference type="EMBL" id="OXZ32779.1"/>
    </source>
</evidence>
<evidence type="ECO:0000313" key="3">
    <source>
        <dbReference type="EMBL" id="OXZ28090.1"/>
    </source>
</evidence>
<reference evidence="4" key="1">
    <citation type="journal article" date="2017" name="J. Clin. Microbiol.">
        <title>Finegoldia magna Isolated from Orthopedic Joint Implant-Associated Infections.</title>
        <authorList>
            <person name="Soderquist B."/>
            <person name="Bjorklund S."/>
            <person name="Hellmark B."/>
            <person name="Jensen A."/>
            <person name="Bruggemann H."/>
        </authorList>
    </citation>
    <scope>NUCLEOTIDE SEQUENCE</scope>
    <source>
        <strain evidence="5">08T492</strain>
        <strain evidence="4">12T273</strain>
        <strain evidence="3">CCUG 54800</strain>
    </source>
</reference>
<dbReference type="PANTHER" id="PTHR34386">
    <property type="entry name" value="GLUTAREDOXIN"/>
    <property type="match status" value="1"/>
</dbReference>
<reference evidence="6 11" key="3">
    <citation type="submission" date="2017-09" db="EMBL/GenBank/DDBJ databases">
        <title>Bacterial strain isolated from the female urinary microbiota.</title>
        <authorList>
            <person name="Thomas-White K."/>
            <person name="Kumar N."/>
            <person name="Forster S."/>
            <person name="Putonti C."/>
            <person name="Lawley T."/>
            <person name="Wolfe A.J."/>
        </authorList>
    </citation>
    <scope>NUCLEOTIDE SEQUENCE [LARGE SCALE GENOMIC DNA]</scope>
    <source>
        <strain evidence="6 11">UMB0115</strain>
    </source>
</reference>
<evidence type="ECO:0000313" key="10">
    <source>
        <dbReference type="Proteomes" id="UP000215546"/>
    </source>
</evidence>
<accession>A0A133N596</accession>
<dbReference type="PANTHER" id="PTHR34386:SF1">
    <property type="entry name" value="GLUTAREDOXIN-LIKE PROTEIN NRDH"/>
    <property type="match status" value="1"/>
</dbReference>
<reference evidence="2" key="5">
    <citation type="submission" date="2021-02" db="EMBL/GenBank/DDBJ databases">
        <title>Infant gut strain persistence is associated with maternal origin, phylogeny, and functional potential including surface adhesion and iron acquisition.</title>
        <authorList>
            <person name="Lou Y.C."/>
        </authorList>
    </citation>
    <scope>NUCLEOTIDE SEQUENCE</scope>
    <source>
        <strain evidence="2">L3_058_000G1_dasL3_058_000G1_concoct_72</strain>
    </source>
</reference>
<dbReference type="Proteomes" id="UP000215546">
    <property type="component" value="Unassembled WGS sequence"/>
</dbReference>
<dbReference type="RefSeq" id="WP_002838618.1">
    <property type="nucleotide sequence ID" value="NZ_AP031486.1"/>
</dbReference>
<dbReference type="Pfam" id="PF00462">
    <property type="entry name" value="Glutaredoxin"/>
    <property type="match status" value="1"/>
</dbReference>
<evidence type="ECO:0000313" key="5">
    <source>
        <dbReference type="EMBL" id="OXZ38986.1"/>
    </source>
</evidence>
<organism evidence="4 10">
    <name type="scientific">Finegoldia magna</name>
    <name type="common">Peptostreptococcus magnus</name>
    <dbReference type="NCBI Taxonomy" id="1260"/>
    <lineage>
        <taxon>Bacteria</taxon>
        <taxon>Bacillati</taxon>
        <taxon>Bacillota</taxon>
        <taxon>Tissierellia</taxon>
        <taxon>Tissierellales</taxon>
        <taxon>Peptoniphilaceae</taxon>
        <taxon>Finegoldia</taxon>
    </lineage>
</organism>
<dbReference type="OMA" id="WICGFDQ"/>
<dbReference type="Proteomes" id="UP000215361">
    <property type="component" value="Unassembled WGS sequence"/>
</dbReference>
<evidence type="ECO:0000313" key="12">
    <source>
        <dbReference type="Proteomes" id="UP000502899"/>
    </source>
</evidence>
<feature type="domain" description="Glutaredoxin" evidence="1">
    <location>
        <begin position="4"/>
        <end position="61"/>
    </location>
</feature>
<proteinExistence type="predicted"/>
<protein>
    <submittedName>
        <fullName evidence="2">Glutaredoxin family protein</fullName>
    </submittedName>
    <submittedName>
        <fullName evidence="4">NrdH-redoxin</fullName>
    </submittedName>
</protein>
<dbReference type="PROSITE" id="PS51354">
    <property type="entry name" value="GLUTAREDOXIN_2"/>
    <property type="match status" value="1"/>
</dbReference>
<dbReference type="Proteomes" id="UP000215413">
    <property type="component" value="Unassembled WGS sequence"/>
</dbReference>
<evidence type="ECO:0000313" key="11">
    <source>
        <dbReference type="Proteomes" id="UP000235723"/>
    </source>
</evidence>
<dbReference type="EMBL" id="PNHD01000013">
    <property type="protein sequence ID" value="PMC59508.1"/>
    <property type="molecule type" value="Genomic_DNA"/>
</dbReference>
<dbReference type="GO" id="GO:0009055">
    <property type="term" value="F:electron transfer activity"/>
    <property type="evidence" value="ECO:0007669"/>
    <property type="project" value="TreeGrafter"/>
</dbReference>
<dbReference type="EMBL" id="NDYE01000010">
    <property type="protein sequence ID" value="OXZ32779.1"/>
    <property type="molecule type" value="Genomic_DNA"/>
</dbReference>
<reference evidence="7 12" key="4">
    <citation type="submission" date="2020-05" db="EMBL/GenBank/DDBJ databases">
        <title>FDA dAtabase for Regulatory Grade micrObial Sequences (FDA-ARGOS): Supporting development and validation of Infectious Disease Dx tests.</title>
        <authorList>
            <person name="Pederson C."/>
            <person name="Tallon L."/>
            <person name="Sadzewicz L."/>
            <person name="Zhao X."/>
            <person name="Vavikolanu K."/>
            <person name="Mehta A."/>
            <person name="Aluvathingal J."/>
            <person name="Nadendla S."/>
            <person name="Myers T."/>
            <person name="Yan Y."/>
            <person name="Sichtig H."/>
        </authorList>
    </citation>
    <scope>NUCLEOTIDE SEQUENCE [LARGE SCALE GENOMIC DNA]</scope>
    <source>
        <strain evidence="7 12">FDAARGOS_764</strain>
    </source>
</reference>
<evidence type="ECO:0000313" key="7">
    <source>
        <dbReference type="EMBL" id="QKH79690.1"/>
    </source>
</evidence>
<reference evidence="8 9" key="2">
    <citation type="submission" date="2017-04" db="EMBL/GenBank/DDBJ databases">
        <title>Finegoldia magna isolated from orthopedic joint implant-associated infections.</title>
        <authorList>
            <person name="Bjorklund S."/>
            <person name="Bruggemann H."/>
            <person name="Jensen A."/>
            <person name="Hellmark B."/>
            <person name="Soderquist B."/>
        </authorList>
    </citation>
    <scope>NUCLEOTIDE SEQUENCE [LARGE SCALE GENOMIC DNA]</scope>
    <source>
        <strain evidence="8">08T492</strain>
        <strain evidence="10">12T273</strain>
        <strain evidence="9">CCUG 54800</strain>
    </source>
</reference>
<dbReference type="CDD" id="cd02976">
    <property type="entry name" value="NrdH"/>
    <property type="match status" value="1"/>
</dbReference>
<dbReference type="Proteomes" id="UP000502899">
    <property type="component" value="Chromosome"/>
</dbReference>
<name>A0A133N596_FINMA</name>
<dbReference type="EMBL" id="NDYC01000015">
    <property type="protein sequence ID" value="OXZ28090.1"/>
    <property type="molecule type" value="Genomic_DNA"/>
</dbReference>
<dbReference type="EMBL" id="NDYI01000008">
    <property type="protein sequence ID" value="OXZ38986.1"/>
    <property type="molecule type" value="Genomic_DNA"/>
</dbReference>
<dbReference type="InterPro" id="IPR051548">
    <property type="entry name" value="Grx-like_ET"/>
</dbReference>
<gene>
    <name evidence="3" type="ORF">B9N49_03095</name>
    <name evidence="4" type="ORF">B9N55_04420</name>
    <name evidence="5" type="ORF">B9N56_02465</name>
    <name evidence="6" type="ORF">CJ208_07975</name>
    <name evidence="7" type="ORF">FOC70_04630</name>
    <name evidence="2" type="ORF">KIA07_06880</name>
</gene>
<dbReference type="Proteomes" id="UP000235723">
    <property type="component" value="Unassembled WGS sequence"/>
</dbReference>
<dbReference type="AlphaFoldDB" id="A0A133N596"/>
<evidence type="ECO:0000259" key="1">
    <source>
        <dbReference type="Pfam" id="PF00462"/>
    </source>
</evidence>
<dbReference type="InterPro" id="IPR002109">
    <property type="entry name" value="Glutaredoxin"/>
</dbReference>
<dbReference type="GO" id="GO:0045454">
    <property type="term" value="P:cell redox homeostasis"/>
    <property type="evidence" value="ECO:0007669"/>
    <property type="project" value="TreeGrafter"/>
</dbReference>